<keyword evidence="3" id="KW-1185">Reference proteome</keyword>
<feature type="region of interest" description="Disordered" evidence="1">
    <location>
        <begin position="326"/>
        <end position="377"/>
    </location>
</feature>
<dbReference type="Proteomes" id="UP000277580">
    <property type="component" value="Unassembled WGS sequence"/>
</dbReference>
<dbReference type="EMBL" id="ML119128">
    <property type="protein sequence ID" value="RPB12468.1"/>
    <property type="molecule type" value="Genomic_DNA"/>
</dbReference>
<feature type="compositionally biased region" description="Low complexity" evidence="1">
    <location>
        <begin position="331"/>
        <end position="365"/>
    </location>
</feature>
<dbReference type="InParanoid" id="A0A3N4KSI2"/>
<evidence type="ECO:0000313" key="3">
    <source>
        <dbReference type="Proteomes" id="UP000277580"/>
    </source>
</evidence>
<proteinExistence type="predicted"/>
<dbReference type="STRING" id="1392247.A0A3N4KSI2"/>
<feature type="compositionally biased region" description="Polar residues" evidence="1">
    <location>
        <begin position="487"/>
        <end position="501"/>
    </location>
</feature>
<gene>
    <name evidence="2" type="ORF">P167DRAFT_545382</name>
</gene>
<accession>A0A3N4KSI2</accession>
<dbReference type="OrthoDB" id="5339332at2759"/>
<feature type="compositionally biased region" description="Low complexity" evidence="1">
    <location>
        <begin position="80"/>
        <end position="95"/>
    </location>
</feature>
<feature type="compositionally biased region" description="Low complexity" evidence="1">
    <location>
        <begin position="428"/>
        <end position="446"/>
    </location>
</feature>
<feature type="compositionally biased region" description="Polar residues" evidence="1">
    <location>
        <begin position="366"/>
        <end position="377"/>
    </location>
</feature>
<organism evidence="2 3">
    <name type="scientific">Morchella conica CCBAS932</name>
    <dbReference type="NCBI Taxonomy" id="1392247"/>
    <lineage>
        <taxon>Eukaryota</taxon>
        <taxon>Fungi</taxon>
        <taxon>Dikarya</taxon>
        <taxon>Ascomycota</taxon>
        <taxon>Pezizomycotina</taxon>
        <taxon>Pezizomycetes</taxon>
        <taxon>Pezizales</taxon>
        <taxon>Morchellaceae</taxon>
        <taxon>Morchella</taxon>
    </lineage>
</organism>
<feature type="region of interest" description="Disordered" evidence="1">
    <location>
        <begin position="466"/>
        <end position="559"/>
    </location>
</feature>
<name>A0A3N4KSI2_9PEZI</name>
<sequence length="559" mass="59672">MPDSSNSPGNPPETAQASLLRLTRRHSLPASTTFSTFLSLWSAENANRENRERSNSSTANDVHPGIANNTSSNNRHHRSASISGDTLLNGSSNGNGALGGNRHRYGHRHTRSAVVDTPVIVKSYNPGPAVSRNASPLHENDDIEDIALPSIDSFSFDGILKAIDPAVTTALDSVGKLCEEYQTSLRTEVDALTDAQAEIDAMIKEADKLTSQAFKTTKMRTERLDAEAVGLKGGSTADALAAAAEATHTSLTSIITTLLAIDEMLPVQERLSPLSSAHKKHYPRLHTLLADKAHEIEVRFRNVRSPEMRPVSRPLSVQTLMSRLDLDLGESSSSRTTMDPSSSWSPRRRLSTSSTLLLSSPTVSRASTSYTHNRGISSPHLQLRTILPSPSNEQISASGSYFPIAPKTATGVSLTSSMYTAQQHLEGSISPRPMSPLMSPRRPSGMWSRRASSGTLAAFMARETDNSALYPSPSSGSDKDGGGTSPVGSNPTNSKPPSTWRHSAGSWAGFFGGRSSKGSSEVSKGVSAEERLKMLLQAASDGNSSSSSKKKGKGKGVQR</sequence>
<feature type="region of interest" description="Disordered" evidence="1">
    <location>
        <begin position="47"/>
        <end position="104"/>
    </location>
</feature>
<evidence type="ECO:0000313" key="2">
    <source>
        <dbReference type="EMBL" id="RPB12468.1"/>
    </source>
</evidence>
<evidence type="ECO:0000256" key="1">
    <source>
        <dbReference type="SAM" id="MobiDB-lite"/>
    </source>
</evidence>
<feature type="compositionally biased region" description="Low complexity" evidence="1">
    <location>
        <begin position="513"/>
        <end position="526"/>
    </location>
</feature>
<feature type="compositionally biased region" description="Basic residues" evidence="1">
    <location>
        <begin position="548"/>
        <end position="559"/>
    </location>
</feature>
<reference evidence="2 3" key="1">
    <citation type="journal article" date="2018" name="Nat. Ecol. Evol.">
        <title>Pezizomycetes genomes reveal the molecular basis of ectomycorrhizal truffle lifestyle.</title>
        <authorList>
            <person name="Murat C."/>
            <person name="Payen T."/>
            <person name="Noel B."/>
            <person name="Kuo A."/>
            <person name="Morin E."/>
            <person name="Chen J."/>
            <person name="Kohler A."/>
            <person name="Krizsan K."/>
            <person name="Balestrini R."/>
            <person name="Da Silva C."/>
            <person name="Montanini B."/>
            <person name="Hainaut M."/>
            <person name="Levati E."/>
            <person name="Barry K.W."/>
            <person name="Belfiori B."/>
            <person name="Cichocki N."/>
            <person name="Clum A."/>
            <person name="Dockter R.B."/>
            <person name="Fauchery L."/>
            <person name="Guy J."/>
            <person name="Iotti M."/>
            <person name="Le Tacon F."/>
            <person name="Lindquist E.A."/>
            <person name="Lipzen A."/>
            <person name="Malagnac F."/>
            <person name="Mello A."/>
            <person name="Molinier V."/>
            <person name="Miyauchi S."/>
            <person name="Poulain J."/>
            <person name="Riccioni C."/>
            <person name="Rubini A."/>
            <person name="Sitrit Y."/>
            <person name="Splivallo R."/>
            <person name="Traeger S."/>
            <person name="Wang M."/>
            <person name="Zifcakova L."/>
            <person name="Wipf D."/>
            <person name="Zambonelli A."/>
            <person name="Paolocci F."/>
            <person name="Nowrousian M."/>
            <person name="Ottonello S."/>
            <person name="Baldrian P."/>
            <person name="Spatafora J.W."/>
            <person name="Henrissat B."/>
            <person name="Nagy L.G."/>
            <person name="Aury J.M."/>
            <person name="Wincker P."/>
            <person name="Grigoriev I.V."/>
            <person name="Bonfante P."/>
            <person name="Martin F.M."/>
        </authorList>
    </citation>
    <scope>NUCLEOTIDE SEQUENCE [LARGE SCALE GENOMIC DNA]</scope>
    <source>
        <strain evidence="2 3">CCBAS932</strain>
    </source>
</reference>
<protein>
    <submittedName>
        <fullName evidence="2">Uncharacterized protein</fullName>
    </submittedName>
</protein>
<feature type="region of interest" description="Disordered" evidence="1">
    <location>
        <begin position="426"/>
        <end position="450"/>
    </location>
</feature>
<dbReference type="AlphaFoldDB" id="A0A3N4KSI2"/>